<reference evidence="7 8" key="1">
    <citation type="submission" date="2016-04" db="EMBL/GenBank/DDBJ databases">
        <authorList>
            <person name="Regsiter A."/>
            <person name="William W."/>
        </authorList>
    </citation>
    <scope>NUCLEOTIDE SEQUENCE [LARGE SCALE GENOMIC DNA]</scope>
    <source>
        <strain evidence="7 8">92</strain>
    </source>
</reference>
<dbReference type="PROSITE" id="PS51352">
    <property type="entry name" value="THIOREDOXIN_2"/>
    <property type="match status" value="1"/>
</dbReference>
<keyword evidence="3" id="KW-1015">Disulfide bond</keyword>
<name>A0AAW9LY07_CITAM</name>
<dbReference type="GO" id="GO:0015036">
    <property type="term" value="F:disulfide oxidoreductase activity"/>
    <property type="evidence" value="ECO:0007669"/>
    <property type="project" value="UniProtKB-ARBA"/>
</dbReference>
<dbReference type="PANTHER" id="PTHR13887">
    <property type="entry name" value="GLUTATHIONE S-TRANSFERASE KAPPA"/>
    <property type="match status" value="1"/>
</dbReference>
<keyword evidence="4" id="KW-0676">Redox-active center</keyword>
<dbReference type="AlphaFoldDB" id="A0AAW9LY07"/>
<feature type="domain" description="Thioredoxin" evidence="6">
    <location>
        <begin position="6"/>
        <end position="208"/>
    </location>
</feature>
<dbReference type="Gene3D" id="3.40.30.10">
    <property type="entry name" value="Glutaredoxin"/>
    <property type="match status" value="1"/>
</dbReference>
<dbReference type="InterPro" id="IPR001853">
    <property type="entry name" value="DSBA-like_thioredoxin_dom"/>
</dbReference>
<evidence type="ECO:0000313" key="7">
    <source>
        <dbReference type="EMBL" id="SAZ81648.1"/>
    </source>
</evidence>
<organism evidence="7 8">
    <name type="scientific">Citrobacter amalonaticus</name>
    <dbReference type="NCBI Taxonomy" id="35703"/>
    <lineage>
        <taxon>Bacteria</taxon>
        <taxon>Pseudomonadati</taxon>
        <taxon>Pseudomonadota</taxon>
        <taxon>Gammaproteobacteria</taxon>
        <taxon>Enterobacterales</taxon>
        <taxon>Enterobacteriaceae</taxon>
        <taxon>Citrobacter</taxon>
    </lineage>
</organism>
<dbReference type="Proteomes" id="UP000245995">
    <property type="component" value="Chromosome CITRO92"/>
</dbReference>
<evidence type="ECO:0000313" key="8">
    <source>
        <dbReference type="Proteomes" id="UP000245995"/>
    </source>
</evidence>
<sequence>MKSLIILLFTLFSAFSAFSAFSHAKDVAPFTPEQEKQIEALIQEALFNDPASPRFGAKQAKLTLVNFTDYNCPYCKQLDPLLEKLVAKYPDVAVIIKPLPFKGESSVLSARTALTTWREHPQQFLALHEKLMQKKGYHTDVSIKQAQEKSAASPVILDEKSNETLRTNLQLARLVGVQGTPATIVGDELIPGAVSWEVLEEVVKEKLAVANGQ</sequence>
<dbReference type="PROSITE" id="PS00194">
    <property type="entry name" value="THIOREDOXIN_1"/>
    <property type="match status" value="1"/>
</dbReference>
<dbReference type="CDD" id="cd03023">
    <property type="entry name" value="DsbA_Com1_like"/>
    <property type="match status" value="1"/>
</dbReference>
<dbReference type="Pfam" id="PF01323">
    <property type="entry name" value="DSBA"/>
    <property type="match status" value="1"/>
</dbReference>
<evidence type="ECO:0000256" key="2">
    <source>
        <dbReference type="ARBA" id="ARBA00023002"/>
    </source>
</evidence>
<dbReference type="EMBL" id="LT556085">
    <property type="protein sequence ID" value="SAZ81648.1"/>
    <property type="molecule type" value="Genomic_DNA"/>
</dbReference>
<dbReference type="InterPro" id="IPR036249">
    <property type="entry name" value="Thioredoxin-like_sf"/>
</dbReference>
<protein>
    <submittedName>
        <fullName evidence="7">DsbA-like protein</fullName>
    </submittedName>
</protein>
<feature type="signal peptide" evidence="5">
    <location>
        <begin position="1"/>
        <end position="19"/>
    </location>
</feature>
<evidence type="ECO:0000256" key="1">
    <source>
        <dbReference type="ARBA" id="ARBA00022729"/>
    </source>
</evidence>
<keyword evidence="2" id="KW-0560">Oxidoreductase</keyword>
<accession>A0AAW9LY07</accession>
<evidence type="ECO:0000256" key="5">
    <source>
        <dbReference type="SAM" id="SignalP"/>
    </source>
</evidence>
<feature type="chain" id="PRO_5043297661" evidence="5">
    <location>
        <begin position="20"/>
        <end position="213"/>
    </location>
</feature>
<evidence type="ECO:0000256" key="3">
    <source>
        <dbReference type="ARBA" id="ARBA00023157"/>
    </source>
</evidence>
<dbReference type="InterPro" id="IPR013766">
    <property type="entry name" value="Thioredoxin_domain"/>
</dbReference>
<keyword evidence="1 5" id="KW-0732">Signal</keyword>
<dbReference type="InterPro" id="IPR017937">
    <property type="entry name" value="Thioredoxin_CS"/>
</dbReference>
<dbReference type="SUPFAM" id="SSF52833">
    <property type="entry name" value="Thioredoxin-like"/>
    <property type="match status" value="1"/>
</dbReference>
<gene>
    <name evidence="7" type="ORF">CITRO92_3160</name>
</gene>
<dbReference type="RefSeq" id="WP_109740159.1">
    <property type="nucleotide sequence ID" value="NZ_CABVLR010000008.1"/>
</dbReference>
<evidence type="ECO:0000256" key="4">
    <source>
        <dbReference type="ARBA" id="ARBA00023284"/>
    </source>
</evidence>
<proteinExistence type="predicted"/>
<evidence type="ECO:0000259" key="6">
    <source>
        <dbReference type="PROSITE" id="PS51352"/>
    </source>
</evidence>
<dbReference type="PANTHER" id="PTHR13887:SF14">
    <property type="entry name" value="DISULFIDE BOND FORMATION PROTEIN D"/>
    <property type="match status" value="1"/>
</dbReference>